<dbReference type="RefSeq" id="WP_382272615.1">
    <property type="nucleotide sequence ID" value="NZ_JBHTBU010000002.1"/>
</dbReference>
<keyword evidence="1" id="KW-0732">Signal</keyword>
<proteinExistence type="predicted"/>
<evidence type="ECO:0000259" key="2">
    <source>
        <dbReference type="Pfam" id="PF17185"/>
    </source>
</evidence>
<keyword evidence="4" id="KW-1185">Reference proteome</keyword>
<feature type="chain" id="PRO_5047186597" description="NlpE C-terminal OB domain-containing protein" evidence="1">
    <location>
        <begin position="26"/>
        <end position="129"/>
    </location>
</feature>
<evidence type="ECO:0000256" key="1">
    <source>
        <dbReference type="SAM" id="SignalP"/>
    </source>
</evidence>
<evidence type="ECO:0000313" key="4">
    <source>
        <dbReference type="Proteomes" id="UP001596542"/>
    </source>
</evidence>
<feature type="domain" description="NlpE C-terminal OB" evidence="2">
    <location>
        <begin position="31"/>
        <end position="99"/>
    </location>
</feature>
<reference evidence="4" key="1">
    <citation type="journal article" date="2019" name="Int. J. Syst. Evol. Microbiol.">
        <title>The Global Catalogue of Microorganisms (GCM) 10K type strain sequencing project: providing services to taxonomists for standard genome sequencing and annotation.</title>
        <authorList>
            <consortium name="The Broad Institute Genomics Platform"/>
            <consortium name="The Broad Institute Genome Sequencing Center for Infectious Disease"/>
            <person name="Wu L."/>
            <person name="Ma J."/>
        </authorList>
    </citation>
    <scope>NUCLEOTIDE SEQUENCE [LARGE SCALE GENOMIC DNA]</scope>
    <source>
        <strain evidence="4">KACC 12508</strain>
    </source>
</reference>
<dbReference type="EMBL" id="JBHTBU010000002">
    <property type="protein sequence ID" value="MFC7289295.1"/>
    <property type="molecule type" value="Genomic_DNA"/>
</dbReference>
<accession>A0ABW2IEM7</accession>
<comment type="caution">
    <text evidence="3">The sequence shown here is derived from an EMBL/GenBank/DDBJ whole genome shotgun (WGS) entry which is preliminary data.</text>
</comment>
<name>A0ABW2IEM7_9BURK</name>
<sequence>MEEKIKSTLILILFFLCGSPLLASARDSNKNTLSGIYYFENEVETFSPCKSNKTYWAVGNSELIDQLRSKALEKNGISGVLYLQIQGRYIGSSKDDESYARDFDGYFKIEKINRIRVADRKDCRIIATD</sequence>
<dbReference type="InterPro" id="IPR033450">
    <property type="entry name" value="NlpE_C"/>
</dbReference>
<organism evidence="3 4">
    <name type="scientific">Herminiimonas glaciei</name>
    <dbReference type="NCBI Taxonomy" id="523788"/>
    <lineage>
        <taxon>Bacteria</taxon>
        <taxon>Pseudomonadati</taxon>
        <taxon>Pseudomonadota</taxon>
        <taxon>Betaproteobacteria</taxon>
        <taxon>Burkholderiales</taxon>
        <taxon>Oxalobacteraceae</taxon>
        <taxon>Herminiimonas</taxon>
    </lineage>
</organism>
<dbReference type="Proteomes" id="UP001596542">
    <property type="component" value="Unassembled WGS sequence"/>
</dbReference>
<dbReference type="Pfam" id="PF17185">
    <property type="entry name" value="NlpE_C"/>
    <property type="match status" value="1"/>
</dbReference>
<feature type="signal peptide" evidence="1">
    <location>
        <begin position="1"/>
        <end position="25"/>
    </location>
</feature>
<gene>
    <name evidence="3" type="ORF">ACFQPC_14700</name>
</gene>
<evidence type="ECO:0000313" key="3">
    <source>
        <dbReference type="EMBL" id="MFC7289295.1"/>
    </source>
</evidence>
<protein>
    <recommendedName>
        <fullName evidence="2">NlpE C-terminal OB domain-containing protein</fullName>
    </recommendedName>
</protein>